<organism evidence="1 2">
    <name type="scientific">Halobacillus seohaensis</name>
    <dbReference type="NCBI Taxonomy" id="447421"/>
    <lineage>
        <taxon>Bacteria</taxon>
        <taxon>Bacillati</taxon>
        <taxon>Bacillota</taxon>
        <taxon>Bacilli</taxon>
        <taxon>Bacillales</taxon>
        <taxon>Bacillaceae</taxon>
        <taxon>Halobacillus</taxon>
    </lineage>
</organism>
<dbReference type="Pfam" id="PF08812">
    <property type="entry name" value="YtxC"/>
    <property type="match status" value="1"/>
</dbReference>
<reference evidence="2" key="1">
    <citation type="journal article" date="2019" name="Int. J. Syst. Evol. Microbiol.">
        <title>The Global Catalogue of Microorganisms (GCM) 10K type strain sequencing project: providing services to taxonomists for standard genome sequencing and annotation.</title>
        <authorList>
            <consortium name="The Broad Institute Genomics Platform"/>
            <consortium name="The Broad Institute Genome Sequencing Center for Infectious Disease"/>
            <person name="Wu L."/>
            <person name="Ma J."/>
        </authorList>
    </citation>
    <scope>NUCLEOTIDE SEQUENCE [LARGE SCALE GENOMIC DNA]</scope>
    <source>
        <strain evidence="2">CGMCC 4.1621</strain>
    </source>
</reference>
<evidence type="ECO:0000313" key="2">
    <source>
        <dbReference type="Proteomes" id="UP001596410"/>
    </source>
</evidence>
<dbReference type="Proteomes" id="UP001596410">
    <property type="component" value="Unassembled WGS sequence"/>
</dbReference>
<name>A0ABW2EK69_9BACI</name>
<proteinExistence type="predicted"/>
<keyword evidence="2" id="KW-1185">Reference proteome</keyword>
<dbReference type="InterPro" id="IPR014199">
    <property type="entry name" value="Spore_YtxC"/>
</dbReference>
<comment type="caution">
    <text evidence="1">The sequence shown here is derived from an EMBL/GenBank/DDBJ whole genome shotgun (WGS) entry which is preliminary data.</text>
</comment>
<accession>A0ABW2EK69</accession>
<dbReference type="EMBL" id="JBHSZV010000014">
    <property type="protein sequence ID" value="MFC7061567.1"/>
    <property type="molecule type" value="Genomic_DNA"/>
</dbReference>
<sequence>MQFSKRKEAFTFYQSLFDTCSRQELYGEIKEEKNKWNVYINQDLDVSFSEISQAILEIMYSRKLHGWMEGMLRHRFYYDDPKEIERVIQLSSKLKENPPDGIYLPPVDLEVERFVRKKVLEYSFADFDELSAACLEYIYHDLLEFTGKLLDEYKLEEAHQMMVDSWRRRVKSKESSVPLLHVLYEEKIRYFFPEGNEVGRAEFVCYLKSHPDPMIQGLPEDLGILPALIYSPDELMIYSDQQGEAKLELLMNIFEEKAVWKPLSFFPFLKA</sequence>
<evidence type="ECO:0000313" key="1">
    <source>
        <dbReference type="EMBL" id="MFC7061567.1"/>
    </source>
</evidence>
<gene>
    <name evidence="1" type="primary">ytxC</name>
    <name evidence="1" type="ORF">ACFQIC_06790</name>
</gene>
<protein>
    <submittedName>
        <fullName evidence="1">Sporulation protein YtxC</fullName>
    </submittedName>
</protein>